<name>A0A975AYP4_9BACT</name>
<dbReference type="RefSeq" id="WP_207562195.1">
    <property type="nucleotide sequence ID" value="NZ_CP046072.1"/>
</dbReference>
<organism evidence="1 2">
    <name type="scientific">Sulfurimonas aquatica</name>
    <dbReference type="NCBI Taxonomy" id="2672570"/>
    <lineage>
        <taxon>Bacteria</taxon>
        <taxon>Pseudomonadati</taxon>
        <taxon>Campylobacterota</taxon>
        <taxon>Epsilonproteobacteria</taxon>
        <taxon>Campylobacterales</taxon>
        <taxon>Sulfurimonadaceae</taxon>
        <taxon>Sulfurimonas</taxon>
    </lineage>
</organism>
<dbReference type="SUPFAM" id="SSF56784">
    <property type="entry name" value="HAD-like"/>
    <property type="match status" value="1"/>
</dbReference>
<evidence type="ECO:0000313" key="1">
    <source>
        <dbReference type="EMBL" id="QSZ40920.1"/>
    </source>
</evidence>
<dbReference type="InterPro" id="IPR023214">
    <property type="entry name" value="HAD_sf"/>
</dbReference>
<dbReference type="InterPro" id="IPR036412">
    <property type="entry name" value="HAD-like_sf"/>
</dbReference>
<dbReference type="KEGG" id="saqt:GJV85_01925"/>
<gene>
    <name evidence="1" type="ORF">GJV85_01925</name>
</gene>
<reference evidence="1" key="1">
    <citation type="submission" date="2019-11" db="EMBL/GenBank/DDBJ databases">
        <authorList>
            <person name="Kojima H."/>
        </authorList>
    </citation>
    <scope>NUCLEOTIDE SEQUENCE</scope>
    <source>
        <strain evidence="1">H1576</strain>
    </source>
</reference>
<reference evidence="1" key="2">
    <citation type="submission" date="2021-04" db="EMBL/GenBank/DDBJ databases">
        <title>Isolation and characterization of a novel species of the genus Sulfurimonas.</title>
        <authorList>
            <person name="Fukui M."/>
        </authorList>
    </citation>
    <scope>NUCLEOTIDE SEQUENCE</scope>
    <source>
        <strain evidence="1">H1576</strain>
    </source>
</reference>
<accession>A0A975AYP4</accession>
<keyword evidence="2" id="KW-1185">Reference proteome</keyword>
<protein>
    <submittedName>
        <fullName evidence="1">HAD-IB family phosphatase</fullName>
    </submittedName>
</protein>
<proteinExistence type="predicted"/>
<dbReference type="Gene3D" id="3.40.50.1000">
    <property type="entry name" value="HAD superfamily/HAD-like"/>
    <property type="match status" value="1"/>
</dbReference>
<dbReference type="Proteomes" id="UP000671852">
    <property type="component" value="Chromosome"/>
</dbReference>
<evidence type="ECO:0000313" key="2">
    <source>
        <dbReference type="Proteomes" id="UP000671852"/>
    </source>
</evidence>
<dbReference type="Pfam" id="PF12710">
    <property type="entry name" value="HAD"/>
    <property type="match status" value="1"/>
</dbReference>
<sequence>MLSYFFKGMGEIQFKKVAQEYSINHINTIIKSKVIERIIWHKEQGHMIVVVSASIECWLKPWCEQMDLGLIATKLEIRNTTIMGKLLTKNCYGIEKVNRINEIYTLADYEYIYAYRDSRGDKEMLDLANEKNYKFFSF</sequence>
<dbReference type="EMBL" id="CP046072">
    <property type="protein sequence ID" value="QSZ40920.1"/>
    <property type="molecule type" value="Genomic_DNA"/>
</dbReference>
<dbReference type="AlphaFoldDB" id="A0A975AYP4"/>
<dbReference type="NCBIfam" id="TIGR01488">
    <property type="entry name" value="HAD-SF-IB"/>
    <property type="match status" value="1"/>
</dbReference>